<accession>A0ACC1BVF0</accession>
<comment type="caution">
    <text evidence="1">The sequence shown here is derived from an EMBL/GenBank/DDBJ whole genome shotgun (WGS) entry which is preliminary data.</text>
</comment>
<name>A0ACC1BVF0_9ROSI</name>
<evidence type="ECO:0000313" key="2">
    <source>
        <dbReference type="Proteomes" id="UP001164250"/>
    </source>
</evidence>
<proteinExistence type="predicted"/>
<gene>
    <name evidence="1" type="ORF">Patl1_05271</name>
</gene>
<keyword evidence="2" id="KW-1185">Reference proteome</keyword>
<dbReference type="EMBL" id="CM047899">
    <property type="protein sequence ID" value="KAJ0103117.1"/>
    <property type="molecule type" value="Genomic_DNA"/>
</dbReference>
<organism evidence="1 2">
    <name type="scientific">Pistacia atlantica</name>
    <dbReference type="NCBI Taxonomy" id="434234"/>
    <lineage>
        <taxon>Eukaryota</taxon>
        <taxon>Viridiplantae</taxon>
        <taxon>Streptophyta</taxon>
        <taxon>Embryophyta</taxon>
        <taxon>Tracheophyta</taxon>
        <taxon>Spermatophyta</taxon>
        <taxon>Magnoliopsida</taxon>
        <taxon>eudicotyledons</taxon>
        <taxon>Gunneridae</taxon>
        <taxon>Pentapetalae</taxon>
        <taxon>rosids</taxon>
        <taxon>malvids</taxon>
        <taxon>Sapindales</taxon>
        <taxon>Anacardiaceae</taxon>
        <taxon>Pistacia</taxon>
    </lineage>
</organism>
<dbReference type="Proteomes" id="UP001164250">
    <property type="component" value="Chromosome 3"/>
</dbReference>
<protein>
    <submittedName>
        <fullName evidence="1">Uncharacterized protein</fullName>
    </submittedName>
</protein>
<evidence type="ECO:0000313" key="1">
    <source>
        <dbReference type="EMBL" id="KAJ0103117.1"/>
    </source>
</evidence>
<reference evidence="2" key="1">
    <citation type="journal article" date="2023" name="G3 (Bethesda)">
        <title>Genome assembly and association tests identify interacting loci associated with vigor, precocity, and sex in interspecific pistachio rootstocks.</title>
        <authorList>
            <person name="Palmer W."/>
            <person name="Jacygrad E."/>
            <person name="Sagayaradj S."/>
            <person name="Cavanaugh K."/>
            <person name="Han R."/>
            <person name="Bertier L."/>
            <person name="Beede B."/>
            <person name="Kafkas S."/>
            <person name="Golino D."/>
            <person name="Preece J."/>
            <person name="Michelmore R."/>
        </authorList>
    </citation>
    <scope>NUCLEOTIDE SEQUENCE [LARGE SCALE GENOMIC DNA]</scope>
</reference>
<sequence length="54" mass="6168">MFNLPIFKCDWFDSNGGVKVDDLGFTLINTNRLVHKSDPFILASQAKQVFYTTN</sequence>